<dbReference type="EMBL" id="PQFF01000141">
    <property type="protein sequence ID" value="RHZ79288.1"/>
    <property type="molecule type" value="Genomic_DNA"/>
</dbReference>
<name>A0A397IY17_9GLOM</name>
<evidence type="ECO:0000313" key="1">
    <source>
        <dbReference type="EMBL" id="RHZ79288.1"/>
    </source>
</evidence>
<protein>
    <submittedName>
        <fullName evidence="1">Uncharacterized protein</fullName>
    </submittedName>
</protein>
<dbReference type="AlphaFoldDB" id="A0A397IY17"/>
<comment type="caution">
    <text evidence="1">The sequence shown here is derived from an EMBL/GenBank/DDBJ whole genome shotgun (WGS) entry which is preliminary data.</text>
</comment>
<keyword evidence="2" id="KW-1185">Reference proteome</keyword>
<organism evidence="1 2">
    <name type="scientific">Diversispora epigaea</name>
    <dbReference type="NCBI Taxonomy" id="1348612"/>
    <lineage>
        <taxon>Eukaryota</taxon>
        <taxon>Fungi</taxon>
        <taxon>Fungi incertae sedis</taxon>
        <taxon>Mucoromycota</taxon>
        <taxon>Glomeromycotina</taxon>
        <taxon>Glomeromycetes</taxon>
        <taxon>Diversisporales</taxon>
        <taxon>Diversisporaceae</taxon>
        <taxon>Diversispora</taxon>
    </lineage>
</organism>
<evidence type="ECO:0000313" key="2">
    <source>
        <dbReference type="Proteomes" id="UP000266861"/>
    </source>
</evidence>
<dbReference type="Proteomes" id="UP000266861">
    <property type="component" value="Unassembled WGS sequence"/>
</dbReference>
<sequence length="132" mass="15697">MSTRFISIERYFSTTRNISPKGCQLGSIYEEEPKEKLYNALKSKIKRDFDRDLKRANSEIQKLYDFAIQLINEVKRFEGTTDLLSQLSCERISHTEYKTKYETQLKDIKSLQSNTKKLEGKKENLRQYKKKN</sequence>
<reference evidence="1 2" key="1">
    <citation type="submission" date="2018-08" db="EMBL/GenBank/DDBJ databases">
        <title>Genome and evolution of the arbuscular mycorrhizal fungus Diversispora epigaea (formerly Glomus versiforme) and its bacterial endosymbionts.</title>
        <authorList>
            <person name="Sun X."/>
            <person name="Fei Z."/>
            <person name="Harrison M."/>
        </authorList>
    </citation>
    <scope>NUCLEOTIDE SEQUENCE [LARGE SCALE GENOMIC DNA]</scope>
    <source>
        <strain evidence="1 2">IT104</strain>
    </source>
</reference>
<proteinExistence type="predicted"/>
<accession>A0A397IY17</accession>
<gene>
    <name evidence="1" type="ORF">Glove_150g92</name>
</gene>
<dbReference type="OrthoDB" id="2431315at2759"/>